<dbReference type="KEGG" id="rue:DT065_03590"/>
<sequence length="457" mass="50935">MNRLEMIRALITILIASSYLLYVFVPNDFFLITFTFFCLLLILVSLPSLKGIPAITIVLLLIGGTWIHISQGGDFQTWFLAFGENASILTLFITVPLLSIPIRVGYYLDALDDFYKRRISNANQFYFMSSSTSFLFGVLLNLGALPLLYQMLNTEQNKPLSGKLRKALLRGYVLAVMWSPYFISMALVISYFDVSWAQIFPFGVIIALTGLAVSYGMERERKPSNEFVQMDVTPHNTRGKSANKLKQLMAIGLIITASVFVLEFYSGLSVIVIVSLVAVCAAIVWSLFLRKMKPFLAEFKHTYFVSLPRMKIELVLFATAGFFGAVIVQTDFNQWMDQFFQLIGTNIIILAVVIISVVVLLSIVGIHSIVTVTLMAVSLSELPQFEDAHLAIALILLTSWSLSAVISPFSGLTLLTSSLTNRSSFQVGMKENWVFALILFIVVVIVIAVARYVLGIL</sequence>
<keyword evidence="1" id="KW-0812">Transmembrane</keyword>
<feature type="transmembrane region" description="Helical" evidence="1">
    <location>
        <begin position="52"/>
        <end position="69"/>
    </location>
</feature>
<evidence type="ECO:0000256" key="1">
    <source>
        <dbReference type="SAM" id="Phobius"/>
    </source>
</evidence>
<protein>
    <submittedName>
        <fullName evidence="2">Uncharacterized protein</fullName>
    </submittedName>
</protein>
<reference evidence="2 3" key="1">
    <citation type="journal article" date="2018" name="J. Microbiol.">
        <title>Salicibibacter kimchii gen. nov., sp. nov., a moderately halophilic and alkalitolerant bacterium in the family Bacillaceae, isolated from kimchi.</title>
        <authorList>
            <person name="Jang J.Y."/>
            <person name="Oh Y.J."/>
            <person name="Lim S.K."/>
            <person name="Park H.K."/>
            <person name="Lee C."/>
            <person name="Kim J.Y."/>
            <person name="Lee M.A."/>
            <person name="Choi H.J."/>
        </authorList>
    </citation>
    <scope>NUCLEOTIDE SEQUENCE [LARGE SCALE GENOMIC DNA]</scope>
    <source>
        <strain evidence="2 3">NKC1-1</strain>
    </source>
</reference>
<dbReference type="OrthoDB" id="3171527at2"/>
<feature type="transmembrane region" description="Helical" evidence="1">
    <location>
        <begin position="81"/>
        <end position="106"/>
    </location>
</feature>
<feature type="transmembrane region" description="Helical" evidence="1">
    <location>
        <begin position="29"/>
        <end position="46"/>
    </location>
</feature>
<dbReference type="AlphaFoldDB" id="A0A345BW59"/>
<organism evidence="2 3">
    <name type="scientific">Salicibibacter kimchii</name>
    <dbReference type="NCBI Taxonomy" id="2099786"/>
    <lineage>
        <taxon>Bacteria</taxon>
        <taxon>Bacillati</taxon>
        <taxon>Bacillota</taxon>
        <taxon>Bacilli</taxon>
        <taxon>Bacillales</taxon>
        <taxon>Bacillaceae</taxon>
        <taxon>Salicibibacter</taxon>
    </lineage>
</organism>
<gene>
    <name evidence="2" type="ORF">DT065_03590</name>
</gene>
<dbReference type="RefSeq" id="WP_114370949.1">
    <property type="nucleotide sequence ID" value="NZ_CP031092.1"/>
</dbReference>
<keyword evidence="1" id="KW-0472">Membrane</keyword>
<feature type="transmembrane region" description="Helical" evidence="1">
    <location>
        <begin position="271"/>
        <end position="289"/>
    </location>
</feature>
<dbReference type="EMBL" id="CP031092">
    <property type="protein sequence ID" value="AXF55190.1"/>
    <property type="molecule type" value="Genomic_DNA"/>
</dbReference>
<dbReference type="Proteomes" id="UP000252100">
    <property type="component" value="Chromosome"/>
</dbReference>
<keyword evidence="3" id="KW-1185">Reference proteome</keyword>
<feature type="transmembrane region" description="Helical" evidence="1">
    <location>
        <begin position="310"/>
        <end position="328"/>
    </location>
</feature>
<keyword evidence="1" id="KW-1133">Transmembrane helix</keyword>
<evidence type="ECO:0000313" key="3">
    <source>
        <dbReference type="Proteomes" id="UP000252100"/>
    </source>
</evidence>
<feature type="transmembrane region" description="Helical" evidence="1">
    <location>
        <begin position="433"/>
        <end position="454"/>
    </location>
</feature>
<feature type="transmembrane region" description="Helical" evidence="1">
    <location>
        <begin position="198"/>
        <end position="217"/>
    </location>
</feature>
<accession>A0A345BW59</accession>
<name>A0A345BW59_9BACI</name>
<feature type="transmembrane region" description="Helical" evidence="1">
    <location>
        <begin position="6"/>
        <end position="24"/>
    </location>
</feature>
<feature type="transmembrane region" description="Helical" evidence="1">
    <location>
        <begin position="248"/>
        <end position="265"/>
    </location>
</feature>
<feature type="transmembrane region" description="Helical" evidence="1">
    <location>
        <begin position="348"/>
        <end position="377"/>
    </location>
</feature>
<feature type="transmembrane region" description="Helical" evidence="1">
    <location>
        <begin position="169"/>
        <end position="192"/>
    </location>
</feature>
<evidence type="ECO:0000313" key="2">
    <source>
        <dbReference type="EMBL" id="AXF55190.1"/>
    </source>
</evidence>
<feature type="transmembrane region" description="Helical" evidence="1">
    <location>
        <begin position="389"/>
        <end position="413"/>
    </location>
</feature>
<proteinExistence type="predicted"/>